<sequence>MSAPRGRGRGRGGRGRGRGGNFFQQEHPDGDMAMSDTSEQNNNYRGNDNNFRGRGGRGRGRGGFDSHNNSLPPEREEAQNETVTLLQGFISRRYNASTKYFDLSDIISDEPVLKSGMFENERTQKKFFPALMVVCDQMLPTRKQKIDAIESVSLAGNSIPNLNVIYELVNYMNHIKNLDLSRNSFPSLAKLQPWKGRFKFLEHLIIDPFPDMNWEDEIVAWFPKLRLLNGKQVRPDANPAPLAGAAAQQMVATPTPPPAMHQVPAPPLVSEEERKKEEMIAFVQQATGLNRHYAVQCLEAGQWDLQQASDLFTQSRNTLPPEAFGP</sequence>
<dbReference type="PANTHER" id="PTHR10662">
    <property type="entry name" value="NUCLEAR RNA EXPORT FACTOR"/>
    <property type="match status" value="1"/>
</dbReference>
<organism evidence="3 4">
    <name type="scientific">Ophiobolus disseminans</name>
    <dbReference type="NCBI Taxonomy" id="1469910"/>
    <lineage>
        <taxon>Eukaryota</taxon>
        <taxon>Fungi</taxon>
        <taxon>Dikarya</taxon>
        <taxon>Ascomycota</taxon>
        <taxon>Pezizomycotina</taxon>
        <taxon>Dothideomycetes</taxon>
        <taxon>Pleosporomycetidae</taxon>
        <taxon>Pleosporales</taxon>
        <taxon>Pleosporineae</taxon>
        <taxon>Phaeosphaeriaceae</taxon>
        <taxon>Ophiobolus</taxon>
    </lineage>
</organism>
<proteinExistence type="predicted"/>
<evidence type="ECO:0000313" key="3">
    <source>
        <dbReference type="EMBL" id="KAF2831044.1"/>
    </source>
</evidence>
<dbReference type="Gene3D" id="3.80.10.10">
    <property type="entry name" value="Ribonuclease Inhibitor"/>
    <property type="match status" value="1"/>
</dbReference>
<dbReference type="PANTHER" id="PTHR10662:SF22">
    <property type="entry name" value="NUCLEAR RNA EXPORT FACTOR 1"/>
    <property type="match status" value="1"/>
</dbReference>
<feature type="domain" description="TAP-C" evidence="2">
    <location>
        <begin position="274"/>
        <end position="326"/>
    </location>
</feature>
<dbReference type="AlphaFoldDB" id="A0A6A7ADT5"/>
<dbReference type="InterPro" id="IPR032675">
    <property type="entry name" value="LRR_dom_sf"/>
</dbReference>
<dbReference type="Pfam" id="PF03943">
    <property type="entry name" value="TAP_C"/>
    <property type="match status" value="1"/>
</dbReference>
<evidence type="ECO:0000256" key="1">
    <source>
        <dbReference type="SAM" id="MobiDB-lite"/>
    </source>
</evidence>
<dbReference type="PROSITE" id="PS51281">
    <property type="entry name" value="TAP_C"/>
    <property type="match status" value="1"/>
</dbReference>
<dbReference type="InterPro" id="IPR030217">
    <property type="entry name" value="NXF_fam"/>
</dbReference>
<dbReference type="GO" id="GO:0005634">
    <property type="term" value="C:nucleus"/>
    <property type="evidence" value="ECO:0007669"/>
    <property type="project" value="InterPro"/>
</dbReference>
<dbReference type="Gene3D" id="1.10.8.10">
    <property type="entry name" value="DNA helicase RuvA subunit, C-terminal domain"/>
    <property type="match status" value="1"/>
</dbReference>
<dbReference type="InterPro" id="IPR005637">
    <property type="entry name" value="TAP_C_dom"/>
</dbReference>
<dbReference type="GO" id="GO:0003723">
    <property type="term" value="F:RNA binding"/>
    <property type="evidence" value="ECO:0007669"/>
    <property type="project" value="TreeGrafter"/>
</dbReference>
<protein>
    <recommendedName>
        <fullName evidence="2">TAP-C domain-containing protein</fullName>
    </recommendedName>
</protein>
<feature type="region of interest" description="Disordered" evidence="1">
    <location>
        <begin position="1"/>
        <end position="80"/>
    </location>
</feature>
<feature type="compositionally biased region" description="Low complexity" evidence="1">
    <location>
        <begin position="41"/>
        <end position="52"/>
    </location>
</feature>
<name>A0A6A7ADT5_9PLEO</name>
<dbReference type="SUPFAM" id="SSF52058">
    <property type="entry name" value="L domain-like"/>
    <property type="match status" value="1"/>
</dbReference>
<gene>
    <name evidence="3" type="ORF">CC86DRAFT_366523</name>
</gene>
<feature type="compositionally biased region" description="Basic residues" evidence="1">
    <location>
        <begin position="1"/>
        <end position="17"/>
    </location>
</feature>
<dbReference type="InterPro" id="IPR009060">
    <property type="entry name" value="UBA-like_sf"/>
</dbReference>
<dbReference type="SUPFAM" id="SSF46934">
    <property type="entry name" value="UBA-like"/>
    <property type="match status" value="1"/>
</dbReference>
<keyword evidence="4" id="KW-1185">Reference proteome</keyword>
<dbReference type="GO" id="GO:0016973">
    <property type="term" value="P:poly(A)+ mRNA export from nucleus"/>
    <property type="evidence" value="ECO:0007669"/>
    <property type="project" value="TreeGrafter"/>
</dbReference>
<dbReference type="EMBL" id="MU006218">
    <property type="protein sequence ID" value="KAF2831044.1"/>
    <property type="molecule type" value="Genomic_DNA"/>
</dbReference>
<accession>A0A6A7ADT5</accession>
<dbReference type="SMART" id="SM00804">
    <property type="entry name" value="TAP_C"/>
    <property type="match status" value="1"/>
</dbReference>
<evidence type="ECO:0000259" key="2">
    <source>
        <dbReference type="PROSITE" id="PS51281"/>
    </source>
</evidence>
<dbReference type="OrthoDB" id="25872at2759"/>
<dbReference type="CDD" id="cd14342">
    <property type="entry name" value="UBA_TAP-C"/>
    <property type="match status" value="1"/>
</dbReference>
<reference evidence="3" key="1">
    <citation type="journal article" date="2020" name="Stud. Mycol.">
        <title>101 Dothideomycetes genomes: a test case for predicting lifestyles and emergence of pathogens.</title>
        <authorList>
            <person name="Haridas S."/>
            <person name="Albert R."/>
            <person name="Binder M."/>
            <person name="Bloem J."/>
            <person name="Labutti K."/>
            <person name="Salamov A."/>
            <person name="Andreopoulos B."/>
            <person name="Baker S."/>
            <person name="Barry K."/>
            <person name="Bills G."/>
            <person name="Bluhm B."/>
            <person name="Cannon C."/>
            <person name="Castanera R."/>
            <person name="Culley D."/>
            <person name="Daum C."/>
            <person name="Ezra D."/>
            <person name="Gonzalez J."/>
            <person name="Henrissat B."/>
            <person name="Kuo A."/>
            <person name="Liang C."/>
            <person name="Lipzen A."/>
            <person name="Lutzoni F."/>
            <person name="Magnuson J."/>
            <person name="Mondo S."/>
            <person name="Nolan M."/>
            <person name="Ohm R."/>
            <person name="Pangilinan J."/>
            <person name="Park H.-J."/>
            <person name="Ramirez L."/>
            <person name="Alfaro M."/>
            <person name="Sun H."/>
            <person name="Tritt A."/>
            <person name="Yoshinaga Y."/>
            <person name="Zwiers L.-H."/>
            <person name="Turgeon B."/>
            <person name="Goodwin S."/>
            <person name="Spatafora J."/>
            <person name="Crous P."/>
            <person name="Grigoriev I."/>
        </authorList>
    </citation>
    <scope>NUCLEOTIDE SEQUENCE</scope>
    <source>
        <strain evidence="3">CBS 113818</strain>
    </source>
</reference>
<dbReference type="Proteomes" id="UP000799424">
    <property type="component" value="Unassembled WGS sequence"/>
</dbReference>
<evidence type="ECO:0000313" key="4">
    <source>
        <dbReference type="Proteomes" id="UP000799424"/>
    </source>
</evidence>